<evidence type="ECO:0000313" key="2">
    <source>
        <dbReference type="Proteomes" id="UP000823674"/>
    </source>
</evidence>
<protein>
    <submittedName>
        <fullName evidence="1">Uncharacterized protein</fullName>
    </submittedName>
</protein>
<organism evidence="1 2">
    <name type="scientific">Brassica rapa subsp. trilocularis</name>
    <dbReference type="NCBI Taxonomy" id="1813537"/>
    <lineage>
        <taxon>Eukaryota</taxon>
        <taxon>Viridiplantae</taxon>
        <taxon>Streptophyta</taxon>
        <taxon>Embryophyta</taxon>
        <taxon>Tracheophyta</taxon>
        <taxon>Spermatophyta</taxon>
        <taxon>Magnoliopsida</taxon>
        <taxon>eudicotyledons</taxon>
        <taxon>Gunneridae</taxon>
        <taxon>Pentapetalae</taxon>
        <taxon>rosids</taxon>
        <taxon>malvids</taxon>
        <taxon>Brassicales</taxon>
        <taxon>Brassicaceae</taxon>
        <taxon>Brassiceae</taxon>
        <taxon>Brassica</taxon>
    </lineage>
</organism>
<keyword evidence="2" id="KW-1185">Reference proteome</keyword>
<dbReference type="Proteomes" id="UP000823674">
    <property type="component" value="Chromosome A08"/>
</dbReference>
<comment type="caution">
    <text evidence="1">The sequence shown here is derived from an EMBL/GenBank/DDBJ whole genome shotgun (WGS) entry which is preliminary data.</text>
</comment>
<accession>A0ABQ7LP75</accession>
<name>A0ABQ7LP75_BRACM</name>
<reference evidence="1 2" key="1">
    <citation type="submission" date="2021-03" db="EMBL/GenBank/DDBJ databases">
        <authorList>
            <person name="King G.J."/>
            <person name="Bancroft I."/>
            <person name="Baten A."/>
            <person name="Bloomfield J."/>
            <person name="Borpatragohain P."/>
            <person name="He Z."/>
            <person name="Irish N."/>
            <person name="Irwin J."/>
            <person name="Liu K."/>
            <person name="Mauleon R.P."/>
            <person name="Moore J."/>
            <person name="Morris R."/>
            <person name="Ostergaard L."/>
            <person name="Wang B."/>
            <person name="Wells R."/>
        </authorList>
    </citation>
    <scope>NUCLEOTIDE SEQUENCE [LARGE SCALE GENOMIC DNA]</scope>
    <source>
        <strain evidence="1">R-o-18</strain>
        <tissue evidence="1">Leaf</tissue>
    </source>
</reference>
<evidence type="ECO:0000313" key="1">
    <source>
        <dbReference type="EMBL" id="KAG5388342.1"/>
    </source>
</evidence>
<proteinExistence type="predicted"/>
<gene>
    <name evidence="1" type="primary">A08g502090.1_BraROA</name>
    <name evidence="1" type="ORF">IGI04_029883</name>
</gene>
<dbReference type="EMBL" id="JADBGQ010000007">
    <property type="protein sequence ID" value="KAG5388342.1"/>
    <property type="molecule type" value="Genomic_DNA"/>
</dbReference>
<sequence>MSAHRLVSIDIQVEVSIGGSSKVSVEEVELLSIDIARLSLKIVLSKRAGSENNSDFSLVLLVLLGMHLKRSRK</sequence>